<name>A0A316C6X4_PSESE</name>
<gene>
    <name evidence="4" type="ORF">C7441_103320</name>
</gene>
<evidence type="ECO:0000313" key="5">
    <source>
        <dbReference type="Proteomes" id="UP000245396"/>
    </source>
</evidence>
<feature type="transmembrane region" description="Helical" evidence="1">
    <location>
        <begin position="12"/>
        <end position="31"/>
    </location>
</feature>
<keyword evidence="5" id="KW-1185">Reference proteome</keyword>
<evidence type="ECO:0000256" key="1">
    <source>
        <dbReference type="SAM" id="Phobius"/>
    </source>
</evidence>
<sequence length="552" mass="61914">MLLQRWLIRLWQSYSAVGLLAGTLFFAASLTPSLLPRNFVTQGVLSGVSMAVGYGLGLLALLLWDYMELPKPRERAGRTVKIVAALVCAVIVLTFLWRAAEWQNSIRLLMQLPPVDSAHPTKVGLIGLVTFIVLVALARLFGLIYRRASRFTGRYVPRRVSNVVGFAIAAILFVTIANGVIFRFALHMADSSYKRLDALIEDDLPPPGAPNKTGSQASLLRWDELGRTGRNYIAKGPTRQDIESFLHRDAMEPIRVYAGLRSAETPQERAKLALEELKRVGGFERSALVVITPTGTGWIDPEAVDPLEYLHGGDIASVGVQYSYLASWLALLVEPDYGTETSRALFHEVYDYWTTLPKDQRPKLYLYGLSLGALSSTQSSELFEVLADPYDGALWAGPPYSTRMWRSITADRNPGSPEWLPKFRDGSYVRFTAQKNALDIPGAHWGPMRVVFLQYASDPITFFQYSAGYRAPDWMHDPRGPDVSPQLGWYPIVTLLQLTLDVAMATTTPMGYGHVYAPEHYIDAWVAVMNVQWPQEEIDRLKAFFEQRRHEQ</sequence>
<keyword evidence="1" id="KW-1133">Transmembrane helix</keyword>
<proteinExistence type="predicted"/>
<accession>A0A316C6X4</accession>
<feature type="domain" description="Alpha/beta-hydrolase N-terminal" evidence="3">
    <location>
        <begin position="30"/>
        <end position="237"/>
    </location>
</feature>
<keyword evidence="1" id="KW-0812">Transmembrane</keyword>
<protein>
    <submittedName>
        <fullName evidence="4">Putative membrane protein</fullName>
    </submittedName>
</protein>
<dbReference type="Pfam" id="PF10081">
    <property type="entry name" value="Abhydrolase_9"/>
    <property type="match status" value="1"/>
</dbReference>
<feature type="transmembrane region" description="Helical" evidence="1">
    <location>
        <begin position="43"/>
        <end position="67"/>
    </location>
</feature>
<evidence type="ECO:0000259" key="2">
    <source>
        <dbReference type="Pfam" id="PF10081"/>
    </source>
</evidence>
<dbReference type="Pfam" id="PF15420">
    <property type="entry name" value="Abhydrolase_9_N"/>
    <property type="match status" value="1"/>
</dbReference>
<reference evidence="4 5" key="1">
    <citation type="submission" date="2018-05" db="EMBL/GenBank/DDBJ databases">
        <title>Genomic Encyclopedia of Type Strains, Phase IV (KMG-IV): sequencing the most valuable type-strain genomes for metagenomic binning, comparative biology and taxonomic classification.</title>
        <authorList>
            <person name="Goeker M."/>
        </authorList>
    </citation>
    <scope>NUCLEOTIDE SEQUENCE [LARGE SCALE GENOMIC DNA]</scope>
    <source>
        <strain evidence="4 5">DSM 6986</strain>
    </source>
</reference>
<dbReference type="InterPro" id="IPR027787">
    <property type="entry name" value="Alpha/beta-hydrolase_catalytic"/>
</dbReference>
<evidence type="ECO:0000313" key="4">
    <source>
        <dbReference type="EMBL" id="PWJ85461.1"/>
    </source>
</evidence>
<comment type="caution">
    <text evidence="4">The sequence shown here is derived from an EMBL/GenBank/DDBJ whole genome shotgun (WGS) entry which is preliminary data.</text>
</comment>
<keyword evidence="1" id="KW-0472">Membrane</keyword>
<feature type="transmembrane region" description="Helical" evidence="1">
    <location>
        <begin position="123"/>
        <end position="142"/>
    </location>
</feature>
<dbReference type="STRING" id="1192868.GCA_000304395_00090"/>
<feature type="transmembrane region" description="Helical" evidence="1">
    <location>
        <begin position="79"/>
        <end position="100"/>
    </location>
</feature>
<dbReference type="InterPro" id="IPR012037">
    <property type="entry name" value="Alpha/beta-hydrolase_fam"/>
</dbReference>
<organism evidence="4 5">
    <name type="scientific">Pseudaminobacter salicylatoxidans</name>
    <dbReference type="NCBI Taxonomy" id="93369"/>
    <lineage>
        <taxon>Bacteria</taxon>
        <taxon>Pseudomonadati</taxon>
        <taxon>Pseudomonadota</taxon>
        <taxon>Alphaproteobacteria</taxon>
        <taxon>Hyphomicrobiales</taxon>
        <taxon>Phyllobacteriaceae</taxon>
        <taxon>Pseudaminobacter</taxon>
    </lineage>
</organism>
<feature type="domain" description="Alpha/beta-hydrolase catalytic" evidence="2">
    <location>
        <begin position="254"/>
        <end position="541"/>
    </location>
</feature>
<dbReference type="PIRSF" id="PIRSF007542">
    <property type="entry name" value="UCP007542"/>
    <property type="match status" value="1"/>
</dbReference>
<dbReference type="OrthoDB" id="4397445at2"/>
<dbReference type="Proteomes" id="UP000245396">
    <property type="component" value="Unassembled WGS sequence"/>
</dbReference>
<dbReference type="RefSeq" id="WP_019169850.1">
    <property type="nucleotide sequence ID" value="NZ_QGGG01000003.1"/>
</dbReference>
<evidence type="ECO:0000259" key="3">
    <source>
        <dbReference type="Pfam" id="PF15420"/>
    </source>
</evidence>
<dbReference type="AlphaFoldDB" id="A0A316C6X4"/>
<feature type="transmembrane region" description="Helical" evidence="1">
    <location>
        <begin position="163"/>
        <end position="186"/>
    </location>
</feature>
<dbReference type="EMBL" id="QGGG01000003">
    <property type="protein sequence ID" value="PWJ85461.1"/>
    <property type="molecule type" value="Genomic_DNA"/>
</dbReference>
<dbReference type="InterPro" id="IPR027788">
    <property type="entry name" value="Alpha/beta-hydrolase_N_dom"/>
</dbReference>